<name>A0AAU7S6U4_9HYPH</name>
<organism evidence="1">
    <name type="scientific">Rhizobium sp. ZPR3</name>
    <dbReference type="NCBI Taxonomy" id="3158967"/>
    <lineage>
        <taxon>Bacteria</taxon>
        <taxon>Pseudomonadati</taxon>
        <taxon>Pseudomonadota</taxon>
        <taxon>Alphaproteobacteria</taxon>
        <taxon>Hyphomicrobiales</taxon>
        <taxon>Rhizobiaceae</taxon>
        <taxon>Rhizobium/Agrobacterium group</taxon>
        <taxon>Rhizobium</taxon>
    </lineage>
</organism>
<keyword evidence="1" id="KW-0614">Plasmid</keyword>
<dbReference type="AlphaFoldDB" id="A0AAU7S6U4"/>
<protein>
    <submittedName>
        <fullName evidence="1">Uncharacterized protein</fullName>
    </submittedName>
</protein>
<dbReference type="RefSeq" id="WP_349963505.1">
    <property type="nucleotide sequence ID" value="NZ_CP157966.1"/>
</dbReference>
<evidence type="ECO:0000313" key="1">
    <source>
        <dbReference type="EMBL" id="XBT98181.1"/>
    </source>
</evidence>
<reference evidence="1" key="1">
    <citation type="submission" date="2024-06" db="EMBL/GenBank/DDBJ databases">
        <authorList>
            <person name="Li T."/>
            <person name="Gao R."/>
        </authorList>
    </citation>
    <scope>NUCLEOTIDE SEQUENCE</scope>
    <source>
        <strain evidence="1">ZPR3</strain>
        <plasmid evidence="1">unnamed6</plasmid>
    </source>
</reference>
<sequence length="179" mass="19736">MIVYDTVTTNEMGGRGSSAARLHFHALMEKPEGMKDEDFFGLLETVFGRASVMGQRQFHKTLPNWKNHFTFGGVQVHGPLGKLMYAIKHSGSAYMSLGLNEGGKRSRKAPASRRACNRDAQRLAKSNPSHFNRAVVFFDRVSKQSGEAAFNAWVAAEKAKRALVRKSPAEMLPVLAVAV</sequence>
<accession>A0AAU7S6U4</accession>
<proteinExistence type="predicted"/>
<geneLocation type="plasmid" evidence="1">
    <name>unnamed6</name>
</geneLocation>
<dbReference type="EMBL" id="CP157966">
    <property type="protein sequence ID" value="XBT98181.1"/>
    <property type="molecule type" value="Genomic_DNA"/>
</dbReference>
<gene>
    <name evidence="1" type="ORF">ABM479_35915</name>
</gene>